<feature type="transmembrane region" description="Helical" evidence="1">
    <location>
        <begin position="62"/>
        <end position="95"/>
    </location>
</feature>
<sequence length="201" mass="20670">MSLPSLIANNHRSPARIWVILATIALVCVVLGPFLAPGAMWLVPVASESPGDSSPLAGLDILISRASAFVFVFGVFFGAGNFAGLTAVPFAIVALTRCEGAGRIGFALTAIIVFILGPLLAVLSAAAMVALSLTFPTEVSSNPATGALRTEWEGLKALLVFGTFAVPLAIDLVRFAVLSFAGVIVYSADPRSDPTGSALAR</sequence>
<evidence type="ECO:0000313" key="3">
    <source>
        <dbReference type="Proteomes" id="UP000030182"/>
    </source>
</evidence>
<dbReference type="EMBL" id="JDRS01000003">
    <property type="protein sequence ID" value="KDS93948.1"/>
    <property type="molecule type" value="Genomic_DNA"/>
</dbReference>
<feature type="transmembrane region" description="Helical" evidence="1">
    <location>
        <begin position="17"/>
        <end position="42"/>
    </location>
</feature>
<organism evidence="2 3">
    <name type="scientific">Dermabacter hominis 1368</name>
    <dbReference type="NCBI Taxonomy" id="1450519"/>
    <lineage>
        <taxon>Bacteria</taxon>
        <taxon>Bacillati</taxon>
        <taxon>Actinomycetota</taxon>
        <taxon>Actinomycetes</taxon>
        <taxon>Micrococcales</taxon>
        <taxon>Dermabacteraceae</taxon>
        <taxon>Dermabacter</taxon>
    </lineage>
</organism>
<gene>
    <name evidence="2" type="ORF">DHOM_03320</name>
</gene>
<feature type="transmembrane region" description="Helical" evidence="1">
    <location>
        <begin position="155"/>
        <end position="186"/>
    </location>
</feature>
<evidence type="ECO:0000313" key="2">
    <source>
        <dbReference type="EMBL" id="KDS93948.1"/>
    </source>
</evidence>
<keyword evidence="3" id="KW-1185">Reference proteome</keyword>
<evidence type="ECO:0000256" key="1">
    <source>
        <dbReference type="SAM" id="Phobius"/>
    </source>
</evidence>
<feature type="transmembrane region" description="Helical" evidence="1">
    <location>
        <begin position="107"/>
        <end position="135"/>
    </location>
</feature>
<keyword evidence="1" id="KW-0472">Membrane</keyword>
<dbReference type="RefSeq" id="WP_034370892.1">
    <property type="nucleotide sequence ID" value="NZ_KN323183.1"/>
</dbReference>
<proteinExistence type="predicted"/>
<comment type="caution">
    <text evidence="2">The sequence shown here is derived from an EMBL/GenBank/DDBJ whole genome shotgun (WGS) entry which is preliminary data.</text>
</comment>
<keyword evidence="1" id="KW-0812">Transmembrane</keyword>
<keyword evidence="1" id="KW-1133">Transmembrane helix</keyword>
<accession>A0ABR4SL88</accession>
<reference evidence="2 3" key="1">
    <citation type="submission" date="2014-01" db="EMBL/GenBank/DDBJ databases">
        <title>Draft genome sequence of the multidrug-resistant clinical isolate Dermabacter hominis 1368.</title>
        <authorList>
            <person name="Albersmeier A."/>
            <person name="Bomholt C."/>
            <person name="Glaub A."/>
            <person name="Ruckert C."/>
            <person name="Soriano F."/>
            <person name="Fernandez-Natal I."/>
            <person name="Tauch A."/>
        </authorList>
    </citation>
    <scope>NUCLEOTIDE SEQUENCE [LARGE SCALE GENOMIC DNA]</scope>
    <source>
        <strain evidence="2 3">1368</strain>
    </source>
</reference>
<name>A0ABR4SL88_9MICO</name>
<dbReference type="Proteomes" id="UP000030182">
    <property type="component" value="Unassembled WGS sequence"/>
</dbReference>
<protein>
    <submittedName>
        <fullName evidence="2">Uncharacterized protein</fullName>
    </submittedName>
</protein>